<proteinExistence type="predicted"/>
<feature type="domain" description="Bacterial spore germination immunoglobulin-like" evidence="1">
    <location>
        <begin position="154"/>
        <end position="227"/>
    </location>
</feature>
<evidence type="ECO:0000313" key="2">
    <source>
        <dbReference type="EMBL" id="OGG61832.1"/>
    </source>
</evidence>
<dbReference type="STRING" id="1798491.A3C87_00340"/>
<name>A0A1F6DLF1_9BACT</name>
<dbReference type="AlphaFoldDB" id="A0A1F6DLF1"/>
<evidence type="ECO:0000259" key="1">
    <source>
        <dbReference type="Pfam" id="PF10648"/>
    </source>
</evidence>
<evidence type="ECO:0000313" key="3">
    <source>
        <dbReference type="Proteomes" id="UP000176511"/>
    </source>
</evidence>
<sequence>MKKILTWCLVGYVLIGASFGIFVMRQGHSSYVCTDDNNSGGGSLLSDWPENPDPSRCKNAKSFGVLASEIAYFVVLWPGIIVSNALDVPLLEPSWWFGSGETEVEGVACTMDAMLCSDGSYVGRTGPRCEFVCPAAPAVPDDVRAHIDAKADLITLASPVPNAVVPHSPLYLTGEARGNWYFEASFPIVLVNWDGLIIAEGYATAMGDWMTEAFVPFTALLEFENPYTEGDPDFMKRGSLILQKDNPSGLPEHDDALEIPIRFAQ</sequence>
<dbReference type="InterPro" id="IPR018911">
    <property type="entry name" value="Gmad2_Ig-like_dom"/>
</dbReference>
<dbReference type="Proteomes" id="UP000176511">
    <property type="component" value="Unassembled WGS sequence"/>
</dbReference>
<comment type="caution">
    <text evidence="2">The sequence shown here is derived from an EMBL/GenBank/DDBJ whole genome shotgun (WGS) entry which is preliminary data.</text>
</comment>
<dbReference type="Pfam" id="PF10648">
    <property type="entry name" value="Gmad2"/>
    <property type="match status" value="1"/>
</dbReference>
<accession>A0A1F6DLF1</accession>
<organism evidence="2 3">
    <name type="scientific">Candidatus Kaiserbacteria bacterium RIFCSPHIGHO2_02_FULL_49_34</name>
    <dbReference type="NCBI Taxonomy" id="1798491"/>
    <lineage>
        <taxon>Bacteria</taxon>
        <taxon>Candidatus Kaiseribacteriota</taxon>
    </lineage>
</organism>
<dbReference type="EMBL" id="MFLE01000014">
    <property type="protein sequence ID" value="OGG61832.1"/>
    <property type="molecule type" value="Genomic_DNA"/>
</dbReference>
<reference evidence="2 3" key="1">
    <citation type="journal article" date="2016" name="Nat. Commun.">
        <title>Thousands of microbial genomes shed light on interconnected biogeochemical processes in an aquifer system.</title>
        <authorList>
            <person name="Anantharaman K."/>
            <person name="Brown C.T."/>
            <person name="Hug L.A."/>
            <person name="Sharon I."/>
            <person name="Castelle C.J."/>
            <person name="Probst A.J."/>
            <person name="Thomas B.C."/>
            <person name="Singh A."/>
            <person name="Wilkins M.J."/>
            <person name="Karaoz U."/>
            <person name="Brodie E.L."/>
            <person name="Williams K.H."/>
            <person name="Hubbard S.S."/>
            <person name="Banfield J.F."/>
        </authorList>
    </citation>
    <scope>NUCLEOTIDE SEQUENCE [LARGE SCALE GENOMIC DNA]</scope>
</reference>
<protein>
    <recommendedName>
        <fullName evidence="1">Bacterial spore germination immunoglobulin-like domain-containing protein</fullName>
    </recommendedName>
</protein>
<gene>
    <name evidence="2" type="ORF">A3C87_00340</name>
</gene>